<dbReference type="AlphaFoldDB" id="A0A6L2L0D3"/>
<organism evidence="1">
    <name type="scientific">Tanacetum cinerariifolium</name>
    <name type="common">Dalmatian daisy</name>
    <name type="synonym">Chrysanthemum cinerariifolium</name>
    <dbReference type="NCBI Taxonomy" id="118510"/>
    <lineage>
        <taxon>Eukaryota</taxon>
        <taxon>Viridiplantae</taxon>
        <taxon>Streptophyta</taxon>
        <taxon>Embryophyta</taxon>
        <taxon>Tracheophyta</taxon>
        <taxon>Spermatophyta</taxon>
        <taxon>Magnoliopsida</taxon>
        <taxon>eudicotyledons</taxon>
        <taxon>Gunneridae</taxon>
        <taxon>Pentapetalae</taxon>
        <taxon>asterids</taxon>
        <taxon>campanulids</taxon>
        <taxon>Asterales</taxon>
        <taxon>Asteraceae</taxon>
        <taxon>Asteroideae</taxon>
        <taxon>Anthemideae</taxon>
        <taxon>Anthemidinae</taxon>
        <taxon>Tanacetum</taxon>
    </lineage>
</organism>
<accession>A0A6L2L0D3</accession>
<evidence type="ECO:0000313" key="1">
    <source>
        <dbReference type="EMBL" id="GEU54540.1"/>
    </source>
</evidence>
<reference evidence="1" key="1">
    <citation type="journal article" date="2019" name="Sci. Rep.">
        <title>Draft genome of Tanacetum cinerariifolium, the natural source of mosquito coil.</title>
        <authorList>
            <person name="Yamashiro T."/>
            <person name="Shiraishi A."/>
            <person name="Satake H."/>
            <person name="Nakayama K."/>
        </authorList>
    </citation>
    <scope>NUCLEOTIDE SEQUENCE</scope>
</reference>
<comment type="caution">
    <text evidence="1">The sequence shown here is derived from an EMBL/GenBank/DDBJ whole genome shotgun (WGS) entry which is preliminary data.</text>
</comment>
<protein>
    <submittedName>
        <fullName evidence="1">Uncharacterized protein</fullName>
    </submittedName>
</protein>
<dbReference type="EMBL" id="BKCJ010003347">
    <property type="protein sequence ID" value="GEU54540.1"/>
    <property type="molecule type" value="Genomic_DNA"/>
</dbReference>
<sequence>MDDQYPSKGDDWFEISIKLNGFELINNVIAKGERGFNVSSFINEAIPKGFKRAFGIVWSGPLVMDFWM</sequence>
<name>A0A6L2L0D3_TANCI</name>
<gene>
    <name evidence="1" type="ORF">Tci_026518</name>
</gene>
<proteinExistence type="predicted"/>